<evidence type="ECO:0000313" key="1">
    <source>
        <dbReference type="EMBL" id="KAF2468447.1"/>
    </source>
</evidence>
<organism evidence="1 2">
    <name type="scientific">Lindgomyces ingoldianus</name>
    <dbReference type="NCBI Taxonomy" id="673940"/>
    <lineage>
        <taxon>Eukaryota</taxon>
        <taxon>Fungi</taxon>
        <taxon>Dikarya</taxon>
        <taxon>Ascomycota</taxon>
        <taxon>Pezizomycotina</taxon>
        <taxon>Dothideomycetes</taxon>
        <taxon>Pleosporomycetidae</taxon>
        <taxon>Pleosporales</taxon>
        <taxon>Lindgomycetaceae</taxon>
        <taxon>Lindgomyces</taxon>
    </lineage>
</organism>
<accession>A0ACB6QQ86</accession>
<reference evidence="1" key="1">
    <citation type="journal article" date="2020" name="Stud. Mycol.">
        <title>101 Dothideomycetes genomes: a test case for predicting lifestyles and emergence of pathogens.</title>
        <authorList>
            <person name="Haridas S."/>
            <person name="Albert R."/>
            <person name="Binder M."/>
            <person name="Bloem J."/>
            <person name="Labutti K."/>
            <person name="Salamov A."/>
            <person name="Andreopoulos B."/>
            <person name="Baker S."/>
            <person name="Barry K."/>
            <person name="Bills G."/>
            <person name="Bluhm B."/>
            <person name="Cannon C."/>
            <person name="Castanera R."/>
            <person name="Culley D."/>
            <person name="Daum C."/>
            <person name="Ezra D."/>
            <person name="Gonzalez J."/>
            <person name="Henrissat B."/>
            <person name="Kuo A."/>
            <person name="Liang C."/>
            <person name="Lipzen A."/>
            <person name="Lutzoni F."/>
            <person name="Magnuson J."/>
            <person name="Mondo S."/>
            <person name="Nolan M."/>
            <person name="Ohm R."/>
            <person name="Pangilinan J."/>
            <person name="Park H.-J."/>
            <person name="Ramirez L."/>
            <person name="Alfaro M."/>
            <person name="Sun H."/>
            <person name="Tritt A."/>
            <person name="Yoshinaga Y."/>
            <person name="Zwiers L.-H."/>
            <person name="Turgeon B."/>
            <person name="Goodwin S."/>
            <person name="Spatafora J."/>
            <person name="Crous P."/>
            <person name="Grigoriev I."/>
        </authorList>
    </citation>
    <scope>NUCLEOTIDE SEQUENCE</scope>
    <source>
        <strain evidence="1">ATCC 200398</strain>
    </source>
</reference>
<sequence>MATPGYSLFELYQTAKKAKQIWNAFTDEFENAPTRVRELIETCDYLSKVLCDFTSLLEEYEEAYPQEESFDRKLLECQAFIDRYWSLKGDYLTELQTHRLGLGSRRTWKQVWQTTRYAYDNKRAQELKDGLCLEIQKLLAFTVVFALRRSAPVNYSLDLSNARDRTIAANSPRPRLDTPLRLALLQPSQEPELIGLHCQLLEFQALFRDLVGVRYSYEREMNSALQWGRPTNIDPIRERLESIWHKLYVRSGLINEDSPTPPLPRDSRELLEAPARSYDQLVINTAAPSMHGGLRTSTDVRQSLQRTNRTRPPNSFQSRPHPPSTYAPSSSGCRTSSITTTSLYNTSEVTPRTTPYLTAEQGSPTVADSLLPESTMSTILSPVATISSSTLPILQRQIKLLSWAVRVVAESHFVEWSTENSTEKLIHFLPHAAFPHVYHSRTLQSLDVTFGECHQVVLTSSDATVYERHIMVEYYFSSHDKRDKFQGDIRDMTHIKAFDVDVIWSNLHPKYDGWHHLAGIARLEKLNLWQSNRFPYHYSLSFLASATSGEQQEYPLSSFSNPPVYTQRSKEARLYLRGRRTTSDTPNDTPVSPNSQPPNRHDFTQPEHICFQFTHKEEYNFFREEYERAHAEEQMITEPRYPVDRVELANTQAPVEIGGRLFLDWYGGARIWSYSSVREFIWGIDGPVSGRFWLACGKDLENWLDIFQEKFVELVQVVGICISRLPCIVITGVSFNFMSEYPPQYAQPHL</sequence>
<dbReference type="Proteomes" id="UP000799755">
    <property type="component" value="Unassembled WGS sequence"/>
</dbReference>
<protein>
    <submittedName>
        <fullName evidence="1">Uncharacterized protein</fullName>
    </submittedName>
</protein>
<gene>
    <name evidence="1" type="ORF">BDR25DRAFT_344192</name>
</gene>
<dbReference type="EMBL" id="MU003515">
    <property type="protein sequence ID" value="KAF2468447.1"/>
    <property type="molecule type" value="Genomic_DNA"/>
</dbReference>
<keyword evidence="2" id="KW-1185">Reference proteome</keyword>
<name>A0ACB6QQ86_9PLEO</name>
<comment type="caution">
    <text evidence="1">The sequence shown here is derived from an EMBL/GenBank/DDBJ whole genome shotgun (WGS) entry which is preliminary data.</text>
</comment>
<proteinExistence type="predicted"/>
<evidence type="ECO:0000313" key="2">
    <source>
        <dbReference type="Proteomes" id="UP000799755"/>
    </source>
</evidence>